<dbReference type="InterPro" id="IPR025377">
    <property type="entry name" value="DUF4367"/>
</dbReference>
<dbReference type="RefSeq" id="WP_131820693.1">
    <property type="nucleotide sequence ID" value="NZ_FOYM01000072.1"/>
</dbReference>
<feature type="non-terminal residue" evidence="2">
    <location>
        <position position="1"/>
    </location>
</feature>
<dbReference type="OrthoDB" id="1806871at2"/>
<dbReference type="STRING" id="39060.SAMN05660706_1724"/>
<protein>
    <recommendedName>
        <fullName evidence="1">DUF4367 domain-containing protein</fullName>
    </recommendedName>
</protein>
<accession>A0A1I6EML3</accession>
<feature type="domain" description="DUF4367" evidence="1">
    <location>
        <begin position="6"/>
        <end position="117"/>
    </location>
</feature>
<keyword evidence="3" id="KW-1185">Reference proteome</keyword>
<proteinExistence type="predicted"/>
<evidence type="ECO:0000313" key="3">
    <source>
        <dbReference type="Proteomes" id="UP000199584"/>
    </source>
</evidence>
<organism evidence="2 3">
    <name type="scientific">Desulfoscipio geothermicus DSM 3669</name>
    <dbReference type="NCBI Taxonomy" id="1121426"/>
    <lineage>
        <taxon>Bacteria</taxon>
        <taxon>Bacillati</taxon>
        <taxon>Bacillota</taxon>
        <taxon>Clostridia</taxon>
        <taxon>Eubacteriales</taxon>
        <taxon>Desulfallaceae</taxon>
        <taxon>Desulfoscipio</taxon>
    </lineage>
</organism>
<dbReference type="EMBL" id="FOYM01000072">
    <property type="protein sequence ID" value="SFR18877.1"/>
    <property type="molecule type" value="Genomic_DNA"/>
</dbReference>
<evidence type="ECO:0000259" key="1">
    <source>
        <dbReference type="Pfam" id="PF14285"/>
    </source>
</evidence>
<reference evidence="3" key="1">
    <citation type="submission" date="2016-10" db="EMBL/GenBank/DDBJ databases">
        <authorList>
            <person name="Varghese N."/>
            <person name="Submissions S."/>
        </authorList>
    </citation>
    <scope>NUCLEOTIDE SEQUENCE [LARGE SCALE GENOMIC DNA]</scope>
    <source>
        <strain evidence="3">DSM 3669</strain>
    </source>
</reference>
<dbReference type="AlphaFoldDB" id="A0A1I6EML3"/>
<dbReference type="Pfam" id="PF14285">
    <property type="entry name" value="DUF4367"/>
    <property type="match status" value="1"/>
</dbReference>
<evidence type="ECO:0000313" key="2">
    <source>
        <dbReference type="EMBL" id="SFR18877.1"/>
    </source>
</evidence>
<gene>
    <name evidence="2" type="ORF">SAMN05660706_1724</name>
</gene>
<dbReference type="Proteomes" id="UP000199584">
    <property type="component" value="Unassembled WGS sequence"/>
</dbReference>
<sequence length="118" mass="13266">SPFPVLVPQYISAGYTLDRVEFQPMIKPVAKISLIYNGPNVDHIVIMETNVPDGYVQGYGYDIEDTVTEDIKVGKNSGQLILFKNDRIQMTWINNSVLFTLNGKISKEEAIKIAESMK</sequence>
<name>A0A1I6EML3_9FIRM</name>